<evidence type="ECO:0000313" key="7">
    <source>
        <dbReference type="EMBL" id="EEF62070.1"/>
    </source>
</evidence>
<dbReference type="InterPro" id="IPR014146">
    <property type="entry name" value="LigD_ligase_dom"/>
</dbReference>
<dbReference type="InterPro" id="IPR012309">
    <property type="entry name" value="DNA_ligase_ATP-dep_C"/>
</dbReference>
<comment type="catalytic activity">
    <reaction evidence="4">
        <text>ATP + (deoxyribonucleotide)n-3'-hydroxyl + 5'-phospho-(deoxyribonucleotide)m = (deoxyribonucleotide)n+m + AMP + diphosphate.</text>
        <dbReference type="EC" id="6.5.1.1"/>
    </reaction>
</comment>
<dbReference type="EMBL" id="ABOX02000006">
    <property type="protein sequence ID" value="EEF62070.1"/>
    <property type="molecule type" value="Genomic_DNA"/>
</dbReference>
<protein>
    <recommendedName>
        <fullName evidence="2">DNA ligase (ATP)</fullName>
        <ecNumber evidence="2">6.5.1.1</ecNumber>
    </recommendedName>
</protein>
<gene>
    <name evidence="7" type="ORF">Cflav_PD6345</name>
</gene>
<dbReference type="SUPFAM" id="SSF56091">
    <property type="entry name" value="DNA ligase/mRNA capping enzyme, catalytic domain"/>
    <property type="match status" value="1"/>
</dbReference>
<dbReference type="NCBIfam" id="TIGR02779">
    <property type="entry name" value="NHEJ_ligase_lig"/>
    <property type="match status" value="1"/>
</dbReference>
<name>B9XDC4_PEDPL</name>
<evidence type="ECO:0000256" key="2">
    <source>
        <dbReference type="ARBA" id="ARBA00012727"/>
    </source>
</evidence>
<evidence type="ECO:0000256" key="5">
    <source>
        <dbReference type="SAM" id="MobiDB-lite"/>
    </source>
</evidence>
<dbReference type="GO" id="GO:0006310">
    <property type="term" value="P:DNA recombination"/>
    <property type="evidence" value="ECO:0007669"/>
    <property type="project" value="InterPro"/>
</dbReference>
<dbReference type="CDD" id="cd07906">
    <property type="entry name" value="Adenylation_DNA_ligase_LigD_LigC"/>
    <property type="match status" value="1"/>
</dbReference>
<dbReference type="Pfam" id="PF01068">
    <property type="entry name" value="DNA_ligase_A_M"/>
    <property type="match status" value="1"/>
</dbReference>
<dbReference type="NCBIfam" id="TIGR02777">
    <property type="entry name" value="LigD_PE_dom"/>
    <property type="match status" value="1"/>
</dbReference>
<dbReference type="Pfam" id="PF13298">
    <property type="entry name" value="LigD_N"/>
    <property type="match status" value="1"/>
</dbReference>
<dbReference type="Proteomes" id="UP000003688">
    <property type="component" value="Unassembled WGS sequence"/>
</dbReference>
<dbReference type="GO" id="GO:0006281">
    <property type="term" value="P:DNA repair"/>
    <property type="evidence" value="ECO:0007669"/>
    <property type="project" value="InterPro"/>
</dbReference>
<accession>B9XDC4</accession>
<organism evidence="7 8">
    <name type="scientific">Pedosphaera parvula (strain Ellin514)</name>
    <dbReference type="NCBI Taxonomy" id="320771"/>
    <lineage>
        <taxon>Bacteria</taxon>
        <taxon>Pseudomonadati</taxon>
        <taxon>Verrucomicrobiota</taxon>
        <taxon>Pedosphaerae</taxon>
        <taxon>Pedosphaerales</taxon>
        <taxon>Pedosphaeraceae</taxon>
        <taxon>Pedosphaera</taxon>
    </lineage>
</organism>
<dbReference type="Gene3D" id="2.40.50.140">
    <property type="entry name" value="Nucleic acid-binding proteins"/>
    <property type="match status" value="1"/>
</dbReference>
<dbReference type="OrthoDB" id="9802472at2"/>
<feature type="domain" description="ATP-dependent DNA ligase family profile" evidence="6">
    <location>
        <begin position="315"/>
        <end position="457"/>
    </location>
</feature>
<dbReference type="AlphaFoldDB" id="B9XDC4"/>
<comment type="caution">
    <text evidence="7">The sequence shown here is derived from an EMBL/GenBank/DDBJ whole genome shotgun (WGS) entry which is preliminary data.</text>
</comment>
<dbReference type="RefSeq" id="WP_007413822.1">
    <property type="nucleotide sequence ID" value="NZ_ABOX02000006.1"/>
</dbReference>
<evidence type="ECO:0000259" key="6">
    <source>
        <dbReference type="PROSITE" id="PS50160"/>
    </source>
</evidence>
<dbReference type="InterPro" id="IPR012340">
    <property type="entry name" value="NA-bd_OB-fold"/>
</dbReference>
<dbReference type="InterPro" id="IPR012310">
    <property type="entry name" value="DNA_ligase_ATP-dep_cent"/>
</dbReference>
<dbReference type="PROSITE" id="PS50160">
    <property type="entry name" value="DNA_LIGASE_A3"/>
    <property type="match status" value="1"/>
</dbReference>
<dbReference type="GO" id="GO:0005524">
    <property type="term" value="F:ATP binding"/>
    <property type="evidence" value="ECO:0007669"/>
    <property type="project" value="InterPro"/>
</dbReference>
<keyword evidence="3 7" id="KW-0436">Ligase</keyword>
<dbReference type="EC" id="6.5.1.1" evidence="2"/>
<feature type="compositionally biased region" description="Basic and acidic residues" evidence="5">
    <location>
        <begin position="1"/>
        <end position="25"/>
    </location>
</feature>
<dbReference type="InterPro" id="IPR016059">
    <property type="entry name" value="DNA_ligase_ATP-dep_CS"/>
</dbReference>
<dbReference type="CDD" id="cd07971">
    <property type="entry name" value="OBF_DNA_ligase_LigD"/>
    <property type="match status" value="1"/>
</dbReference>
<comment type="similarity">
    <text evidence="1">Belongs to the ATP-dependent DNA ligase family.</text>
</comment>
<dbReference type="STRING" id="320771.Cflav_PD6345"/>
<evidence type="ECO:0000256" key="1">
    <source>
        <dbReference type="ARBA" id="ARBA00007572"/>
    </source>
</evidence>
<dbReference type="PANTHER" id="PTHR45674">
    <property type="entry name" value="DNA LIGASE 1/3 FAMILY MEMBER"/>
    <property type="match status" value="1"/>
</dbReference>
<evidence type="ECO:0000256" key="4">
    <source>
        <dbReference type="ARBA" id="ARBA00034003"/>
    </source>
</evidence>
<dbReference type="InterPro" id="IPR014144">
    <property type="entry name" value="LigD_PE_domain"/>
</dbReference>
<evidence type="ECO:0000256" key="3">
    <source>
        <dbReference type="ARBA" id="ARBA00022598"/>
    </source>
</evidence>
<dbReference type="Gene3D" id="3.30.1490.70">
    <property type="match status" value="1"/>
</dbReference>
<dbReference type="PROSITE" id="PS00697">
    <property type="entry name" value="DNA_LIGASE_A1"/>
    <property type="match status" value="1"/>
</dbReference>
<evidence type="ECO:0000313" key="8">
    <source>
        <dbReference type="Proteomes" id="UP000003688"/>
    </source>
</evidence>
<feature type="region of interest" description="Disordered" evidence="5">
    <location>
        <begin position="1"/>
        <end position="28"/>
    </location>
</feature>
<proteinExistence type="inferred from homology"/>
<dbReference type="InterPro" id="IPR050191">
    <property type="entry name" value="ATP-dep_DNA_ligase"/>
</dbReference>
<dbReference type="Pfam" id="PF04679">
    <property type="entry name" value="DNA_ligase_A_C"/>
    <property type="match status" value="1"/>
</dbReference>
<dbReference type="SUPFAM" id="SSF50249">
    <property type="entry name" value="Nucleic acid-binding proteins"/>
    <property type="match status" value="1"/>
</dbReference>
<dbReference type="GO" id="GO:0003910">
    <property type="term" value="F:DNA ligase (ATP) activity"/>
    <property type="evidence" value="ECO:0007669"/>
    <property type="project" value="UniProtKB-EC"/>
</dbReference>
<reference evidence="7 8" key="1">
    <citation type="journal article" date="2011" name="J. Bacteriol.">
        <title>Genome sequence of 'Pedosphaera parvula' Ellin514, an aerobic Verrucomicrobial isolate from pasture soil.</title>
        <authorList>
            <person name="Kant R."/>
            <person name="van Passel M.W."/>
            <person name="Sangwan P."/>
            <person name="Palva A."/>
            <person name="Lucas S."/>
            <person name="Copeland A."/>
            <person name="Lapidus A."/>
            <person name="Glavina Del Rio T."/>
            <person name="Dalin E."/>
            <person name="Tice H."/>
            <person name="Bruce D."/>
            <person name="Goodwin L."/>
            <person name="Pitluck S."/>
            <person name="Chertkov O."/>
            <person name="Larimer F.W."/>
            <person name="Land M.L."/>
            <person name="Hauser L."/>
            <person name="Brettin T.S."/>
            <person name="Detter J.C."/>
            <person name="Han S."/>
            <person name="de Vos W.M."/>
            <person name="Janssen P.H."/>
            <person name="Smidt H."/>
        </authorList>
    </citation>
    <scope>NUCLEOTIDE SEQUENCE [LARGE SCALE GENOMIC DNA]</scope>
    <source>
        <strain evidence="7 8">Ellin514</strain>
    </source>
</reference>
<keyword evidence="8" id="KW-1185">Reference proteome</keyword>
<sequence>MSLTEYSRKRDFKRTAEPKGRLDRSSKRHRFVIQKHAASHLHYDFRLEMGGTLKSWAVPKGVPFARGEKRLAMEVEDHPVSYIDFEGTIPKGEYGGGTVMVWDKGTFEPLSKEPLKELAGGKLHFILHGSKLNGEWYLVRLRGGRQWLLIKGGSDMKPVSKKMDDTSARSGKSMAELAGSGQAWKSNRATSITKVEKVQVRKLKKASPTTKVSAVRERKSSVKFIEPMKARLVEAPPPGEWIYEVKFDGFRALAFKHGSKVTLLSRNKKDLGEKFPEVVDSIAQIDAEEAIIDGEIVALDKKGRSSFQLLQRYDMGQARPAIFFYAFDLLRLNGKDLRKETVVERKAELERLLTGDLGIVRYSASLEGEVGKLLKQAQKLGLEGLIGKLKNSVYEAGQRSGSWIKLKLHHEQEMVIGGYTDPEGSRKYFGALLVGYYDKKELRFAGKVGTGFNHALLESLYATFNKMGQANCPFVNLPEKRRGRSGQGLTASEMKRCHWLKPKLVCQLKFSEWTEDEKLRQPVFLGLRKDKDAREVVREKPE</sequence>
<dbReference type="PANTHER" id="PTHR45674:SF4">
    <property type="entry name" value="DNA LIGASE 1"/>
    <property type="match status" value="1"/>
</dbReference>
<dbReference type="Gene3D" id="3.30.470.30">
    <property type="entry name" value="DNA ligase/mRNA capping enzyme"/>
    <property type="match status" value="1"/>
</dbReference>